<keyword evidence="5 9" id="KW-0812">Transmembrane</keyword>
<dbReference type="PANTHER" id="PTHR33908">
    <property type="entry name" value="MANNOSYLTRANSFERASE YKCB-RELATED"/>
    <property type="match status" value="1"/>
</dbReference>
<evidence type="ECO:0000313" key="10">
    <source>
        <dbReference type="EMBL" id="MDU8991239.1"/>
    </source>
</evidence>
<evidence type="ECO:0000256" key="9">
    <source>
        <dbReference type="SAM" id="Phobius"/>
    </source>
</evidence>
<dbReference type="Proteomes" id="UP001257627">
    <property type="component" value="Unassembled WGS sequence"/>
</dbReference>
<evidence type="ECO:0000256" key="2">
    <source>
        <dbReference type="ARBA" id="ARBA00022475"/>
    </source>
</evidence>
<feature type="transmembrane region" description="Helical" evidence="9">
    <location>
        <begin position="245"/>
        <end position="265"/>
    </location>
</feature>
<evidence type="ECO:0000256" key="4">
    <source>
        <dbReference type="ARBA" id="ARBA00022679"/>
    </source>
</evidence>
<organism evidence="10 11">
    <name type="scientific">Streptomyces mirabilis</name>
    <dbReference type="NCBI Taxonomy" id="68239"/>
    <lineage>
        <taxon>Bacteria</taxon>
        <taxon>Bacillati</taxon>
        <taxon>Actinomycetota</taxon>
        <taxon>Actinomycetes</taxon>
        <taxon>Kitasatosporales</taxon>
        <taxon>Streptomycetaceae</taxon>
        <taxon>Streptomyces</taxon>
    </lineage>
</organism>
<keyword evidence="6 9" id="KW-1133">Transmembrane helix</keyword>
<accession>A0ABU3UCD9</accession>
<evidence type="ECO:0000256" key="6">
    <source>
        <dbReference type="ARBA" id="ARBA00022989"/>
    </source>
</evidence>
<keyword evidence="2" id="KW-1003">Cell membrane</keyword>
<keyword evidence="4 10" id="KW-0808">Transferase</keyword>
<feature type="region of interest" description="Disordered" evidence="8">
    <location>
        <begin position="471"/>
        <end position="491"/>
    </location>
</feature>
<gene>
    <name evidence="10" type="ORF">PU648_02225</name>
</gene>
<comment type="caution">
    <text evidence="10">The sequence shown here is derived from an EMBL/GenBank/DDBJ whole genome shotgun (WGS) entry which is preliminary data.</text>
</comment>
<proteinExistence type="predicted"/>
<dbReference type="GO" id="GO:0016757">
    <property type="term" value="F:glycosyltransferase activity"/>
    <property type="evidence" value="ECO:0007669"/>
    <property type="project" value="UniProtKB-KW"/>
</dbReference>
<evidence type="ECO:0000256" key="3">
    <source>
        <dbReference type="ARBA" id="ARBA00022676"/>
    </source>
</evidence>
<feature type="transmembrane region" description="Helical" evidence="9">
    <location>
        <begin position="119"/>
        <end position="140"/>
    </location>
</feature>
<evidence type="ECO:0000256" key="5">
    <source>
        <dbReference type="ARBA" id="ARBA00022692"/>
    </source>
</evidence>
<dbReference type="InterPro" id="IPR050297">
    <property type="entry name" value="LipidA_mod_glycosyltrf_83"/>
</dbReference>
<reference evidence="10 11" key="1">
    <citation type="submission" date="2023-02" db="EMBL/GenBank/DDBJ databases">
        <authorList>
            <person name="Maleckis M."/>
        </authorList>
    </citation>
    <scope>NUCLEOTIDE SEQUENCE [LARGE SCALE GENOMIC DNA]</scope>
    <source>
        <strain evidence="10 11">P8-A2</strain>
    </source>
</reference>
<feature type="transmembrane region" description="Helical" evidence="9">
    <location>
        <begin position="214"/>
        <end position="233"/>
    </location>
</feature>
<keyword evidence="11" id="KW-1185">Reference proteome</keyword>
<feature type="transmembrane region" description="Helical" evidence="9">
    <location>
        <begin position="305"/>
        <end position="324"/>
    </location>
</feature>
<dbReference type="EC" id="2.4.-.-" evidence="10"/>
<protein>
    <submittedName>
        <fullName evidence="10">Glycosyltransferase family 39 protein</fullName>
        <ecNumber evidence="10">2.4.-.-</ecNumber>
    </submittedName>
</protein>
<feature type="transmembrane region" description="Helical" evidence="9">
    <location>
        <begin position="277"/>
        <end position="293"/>
    </location>
</feature>
<evidence type="ECO:0000256" key="1">
    <source>
        <dbReference type="ARBA" id="ARBA00004651"/>
    </source>
</evidence>
<sequence length="491" mass="53900">MTVTFTLGLWGIRRQNSMWGDESVTYQLAHRDLTQIWRTAQHVDLVHAFYYAIMHEIYGLAGGGLLTLRLPSVLAMSAAAAGVGLLGLRLAGPRAGLLAGLVFPLVPQIQQYTQESRSYAMVCALVTWATYALVACVVRHTRWRWTAYGSTMLLACLLHEFAVFALAAHGITLLVSGVPRPALRAWSVTVACIVVGLLPLAIRSSGESGQVSWIAWPDPVQFLGFLAMVTVGMRCARRPMNVRGAIQLPVLALPILVLPGLLLLLLSPVKPLFVDRYVLYSSIGFALLLGAGIDRFHRRQLSSRTSWVAALAVLAALLPPSLYLRMPQSRHDDVIAIGNAVRHAGRSGDGLLYLPGRHRVWTGATPEDTRFLTDLALVQDPTSSNTLAGIELPAQDIPARILKFSRIVAVRDPEGAHSDTNSQEEAKTRTLKRYFRECGTTRVTGARITVYVRKVALCREDDQRLAAVERSKKELRTGASSPPIWHARRAE</sequence>
<feature type="transmembrane region" description="Helical" evidence="9">
    <location>
        <begin position="152"/>
        <end position="175"/>
    </location>
</feature>
<evidence type="ECO:0000313" key="11">
    <source>
        <dbReference type="Proteomes" id="UP001257627"/>
    </source>
</evidence>
<feature type="transmembrane region" description="Helical" evidence="9">
    <location>
        <begin position="182"/>
        <end position="202"/>
    </location>
</feature>
<evidence type="ECO:0000256" key="8">
    <source>
        <dbReference type="SAM" id="MobiDB-lite"/>
    </source>
</evidence>
<keyword evidence="7 9" id="KW-0472">Membrane</keyword>
<evidence type="ECO:0000256" key="7">
    <source>
        <dbReference type="ARBA" id="ARBA00023136"/>
    </source>
</evidence>
<dbReference type="EMBL" id="JARAKF010000001">
    <property type="protein sequence ID" value="MDU8991239.1"/>
    <property type="molecule type" value="Genomic_DNA"/>
</dbReference>
<keyword evidence="3 10" id="KW-0328">Glycosyltransferase</keyword>
<comment type="subcellular location">
    <subcellularLocation>
        <location evidence="1">Cell membrane</location>
        <topology evidence="1">Multi-pass membrane protein</topology>
    </subcellularLocation>
</comment>
<dbReference type="PANTHER" id="PTHR33908:SF11">
    <property type="entry name" value="MEMBRANE PROTEIN"/>
    <property type="match status" value="1"/>
</dbReference>
<name>A0ABU3UCD9_9ACTN</name>